<dbReference type="EMBL" id="CM051397">
    <property type="protein sequence ID" value="KAJ4719595.1"/>
    <property type="molecule type" value="Genomic_DNA"/>
</dbReference>
<evidence type="ECO:0000313" key="1">
    <source>
        <dbReference type="EMBL" id="KAJ4719595.1"/>
    </source>
</evidence>
<keyword evidence="1" id="KW-0808">Transferase</keyword>
<organism evidence="1 2">
    <name type="scientific">Melia azedarach</name>
    <name type="common">Chinaberry tree</name>
    <dbReference type="NCBI Taxonomy" id="155640"/>
    <lineage>
        <taxon>Eukaryota</taxon>
        <taxon>Viridiplantae</taxon>
        <taxon>Streptophyta</taxon>
        <taxon>Embryophyta</taxon>
        <taxon>Tracheophyta</taxon>
        <taxon>Spermatophyta</taxon>
        <taxon>Magnoliopsida</taxon>
        <taxon>eudicotyledons</taxon>
        <taxon>Gunneridae</taxon>
        <taxon>Pentapetalae</taxon>
        <taxon>rosids</taxon>
        <taxon>malvids</taxon>
        <taxon>Sapindales</taxon>
        <taxon>Meliaceae</taxon>
        <taxon>Melia</taxon>
    </lineage>
</organism>
<reference evidence="1 2" key="1">
    <citation type="journal article" date="2023" name="Science">
        <title>Complex scaffold remodeling in plant triterpene biosynthesis.</title>
        <authorList>
            <person name="De La Pena R."/>
            <person name="Hodgson H."/>
            <person name="Liu J.C."/>
            <person name="Stephenson M.J."/>
            <person name="Martin A.C."/>
            <person name="Owen C."/>
            <person name="Harkess A."/>
            <person name="Leebens-Mack J."/>
            <person name="Jimenez L.E."/>
            <person name="Osbourn A."/>
            <person name="Sattely E.S."/>
        </authorList>
    </citation>
    <scope>NUCLEOTIDE SEQUENCE [LARGE SCALE GENOMIC DNA]</scope>
    <source>
        <strain evidence="2">cv. JPN11</strain>
        <tissue evidence="1">Leaf</tissue>
    </source>
</reference>
<gene>
    <name evidence="1" type="ORF">OWV82_007549</name>
</gene>
<proteinExistence type="predicted"/>
<dbReference type="Proteomes" id="UP001164539">
    <property type="component" value="Chromosome 4"/>
</dbReference>
<name>A0ACC1YAJ9_MELAZ</name>
<protein>
    <submittedName>
        <fullName evidence="1">CTR2 protein kinase</fullName>
    </submittedName>
</protein>
<evidence type="ECO:0000313" key="2">
    <source>
        <dbReference type="Proteomes" id="UP001164539"/>
    </source>
</evidence>
<comment type="caution">
    <text evidence="1">The sequence shown here is derived from an EMBL/GenBank/DDBJ whole genome shotgun (WGS) entry which is preliminary data.</text>
</comment>
<accession>A0ACC1YAJ9</accession>
<keyword evidence="1" id="KW-0418">Kinase</keyword>
<sequence length="961" mass="105643">MKNIFKKLHKGSNHEPNRTNETLAPTSCATDHNRTSSSSNADPVSPSAPASSAPSPAPVSSASRTDYMTSEEEFQVQLAMAISASSSNSDDFSEKDQIRAATLLSLNNNGNLRSDLGRDKADVSAEALSRQYWEYNVLDYEEKVVDGFYDVYGLSTDSATQGKLPSLSHLESNLGSSGFEVVIVNRTIDHALEELVQVAQCIALDLPATDVGLLVQRLADLVTSHMGGPVKDANIMLARWMERSTELRRSIPTSVLPIGSINIGLSRHRALLFKVLADSIRLPCRLVKGSHYTGVEDDAVNIIKLEDEREFLVDLMAAPGTLIPADILSAKDTAFKPYNPIISKIPILRSSNDSGPVYSKPKPLFGEGSSPNSTVDGSLPPYGVSSSVKVECLPPVPGPSNEPDASSSGVSSRVTATQSDHLPSSTIGTSLYKGGRGTNAVGDGVRMNVNVVPYGHTGQEDSKSLFADLNPFQIKGTGKTSLHNKPAESKIDEYQRQRNNPVSGRPPVPMMWKNQHPYNEIPRKKEYGYMEGILPKINREPNNSNLSTSASTSSTAEKFYPHGFKSQSDANLSNKDSGARSGLCGSGPSLESSKNTFDGPPVVEDLSSNSKEENLRNEEDVEIGYLDRRKCTHDRFMGTNLKLKDLESPSSSVDSSTNRLDQIFDDVDVSECEIPWEDLVLGERIGLGSYGEVYHADWNGTEVAVKKFLDQDFSGAALAEFKREVKIMRRLRHPNVVLFMGAVTRPPNLSIITEFLPRGSLFRILHRPHCQIDEKRRIKMALDVARGMNCLHTSTPTIVHRDLKSPNLLVDKNWNVKVCDFGLSRLKHNTFLSSKSTAGTPEWMAPEVLRNEPSNEKCDVYSFGVILWELATLKLPWSGMNPMQVVGAVGFQNRRLDIPKELDPVVARIIWECWQTDPNLRPSFAQLTVALKPLQRLVIPSHLDVPSSPLPQEISQLEVLF</sequence>
<keyword evidence="2" id="KW-1185">Reference proteome</keyword>